<dbReference type="PROSITE" id="PS50088">
    <property type="entry name" value="ANK_REPEAT"/>
    <property type="match status" value="6"/>
</dbReference>
<keyword evidence="6" id="KW-1185">Reference proteome</keyword>
<evidence type="ECO:0000256" key="2">
    <source>
        <dbReference type="ARBA" id="ARBA00023043"/>
    </source>
</evidence>
<dbReference type="RefSeq" id="WP_011758805.1">
    <property type="nucleotide sequence ID" value="NC_008700.1"/>
</dbReference>
<dbReference type="SUPFAM" id="SSF48403">
    <property type="entry name" value="Ankyrin repeat"/>
    <property type="match status" value="3"/>
</dbReference>
<gene>
    <name evidence="5" type="ordered locus">Sama_0687</name>
</gene>
<evidence type="ECO:0000256" key="3">
    <source>
        <dbReference type="PROSITE-ProRule" id="PRU00023"/>
    </source>
</evidence>
<feature type="transmembrane region" description="Helical" evidence="4">
    <location>
        <begin position="833"/>
        <end position="853"/>
    </location>
</feature>
<dbReference type="Proteomes" id="UP000009175">
    <property type="component" value="Chromosome"/>
</dbReference>
<dbReference type="InterPro" id="IPR002110">
    <property type="entry name" value="Ankyrin_rpt"/>
</dbReference>
<dbReference type="Pfam" id="PF12796">
    <property type="entry name" value="Ank_2"/>
    <property type="match status" value="2"/>
</dbReference>
<dbReference type="Gene3D" id="1.25.40.20">
    <property type="entry name" value="Ankyrin repeat-containing domain"/>
    <property type="match status" value="3"/>
</dbReference>
<dbReference type="HOGENOM" id="CLU_321286_0_0_6"/>
<dbReference type="InterPro" id="IPR036770">
    <property type="entry name" value="Ankyrin_rpt-contain_sf"/>
</dbReference>
<reference evidence="5 6" key="1">
    <citation type="submission" date="2006-12" db="EMBL/GenBank/DDBJ databases">
        <title>Complete sequence of Shewanella amazonensis SB2B.</title>
        <authorList>
            <consortium name="US DOE Joint Genome Institute"/>
            <person name="Copeland A."/>
            <person name="Lucas S."/>
            <person name="Lapidus A."/>
            <person name="Barry K."/>
            <person name="Detter J.C."/>
            <person name="Glavina del Rio T."/>
            <person name="Hammon N."/>
            <person name="Israni S."/>
            <person name="Dalin E."/>
            <person name="Tice H."/>
            <person name="Pitluck S."/>
            <person name="Munk A.C."/>
            <person name="Brettin T."/>
            <person name="Bruce D."/>
            <person name="Han C."/>
            <person name="Tapia R."/>
            <person name="Gilna P."/>
            <person name="Schmutz J."/>
            <person name="Larimer F."/>
            <person name="Land M."/>
            <person name="Hauser L."/>
            <person name="Kyrpides N."/>
            <person name="Mikhailova N."/>
            <person name="Fredrickson J."/>
            <person name="Richardson P."/>
        </authorList>
    </citation>
    <scope>NUCLEOTIDE SEQUENCE [LARGE SCALE GENOMIC DNA]</scope>
    <source>
        <strain evidence="6">ATCC BAA-1098 / SB2B</strain>
    </source>
</reference>
<dbReference type="EMBL" id="CP000507">
    <property type="protein sequence ID" value="ABL98895.1"/>
    <property type="molecule type" value="Genomic_DNA"/>
</dbReference>
<feature type="repeat" description="ANK" evidence="3">
    <location>
        <begin position="666"/>
        <end position="698"/>
    </location>
</feature>
<feature type="repeat" description="ANK" evidence="3">
    <location>
        <begin position="700"/>
        <end position="735"/>
    </location>
</feature>
<proteinExistence type="predicted"/>
<evidence type="ECO:0000313" key="5">
    <source>
        <dbReference type="EMBL" id="ABL98895.1"/>
    </source>
</evidence>
<dbReference type="PROSITE" id="PS50297">
    <property type="entry name" value="ANK_REP_REGION"/>
    <property type="match status" value="3"/>
</dbReference>
<keyword evidence="2 3" id="KW-0040">ANK repeat</keyword>
<evidence type="ECO:0000256" key="1">
    <source>
        <dbReference type="ARBA" id="ARBA00022737"/>
    </source>
</evidence>
<name>A1S3D9_SHEAM</name>
<dbReference type="PANTHER" id="PTHR24173">
    <property type="entry name" value="ANKYRIN REPEAT CONTAINING"/>
    <property type="match status" value="1"/>
</dbReference>
<keyword evidence="4" id="KW-0472">Membrane</keyword>
<evidence type="ECO:0000256" key="4">
    <source>
        <dbReference type="SAM" id="Phobius"/>
    </source>
</evidence>
<feature type="repeat" description="ANK" evidence="3">
    <location>
        <begin position="606"/>
        <end position="633"/>
    </location>
</feature>
<feature type="repeat" description="ANK" evidence="3">
    <location>
        <begin position="531"/>
        <end position="563"/>
    </location>
</feature>
<keyword evidence="4" id="KW-1133">Transmembrane helix</keyword>
<accession>A1S3D9</accession>
<evidence type="ECO:0008006" key="7">
    <source>
        <dbReference type="Google" id="ProtNLM"/>
    </source>
</evidence>
<evidence type="ECO:0000313" key="6">
    <source>
        <dbReference type="Proteomes" id="UP000009175"/>
    </source>
</evidence>
<dbReference type="Pfam" id="PF13637">
    <property type="entry name" value="Ank_4"/>
    <property type="match status" value="1"/>
</dbReference>
<dbReference type="eggNOG" id="COG0666">
    <property type="taxonomic scope" value="Bacteria"/>
</dbReference>
<dbReference type="PANTHER" id="PTHR24173:SF74">
    <property type="entry name" value="ANKYRIN REPEAT DOMAIN-CONTAINING PROTEIN 16"/>
    <property type="match status" value="1"/>
</dbReference>
<feature type="repeat" description="ANK" evidence="3">
    <location>
        <begin position="634"/>
        <end position="660"/>
    </location>
</feature>
<sequence length="902" mass="99396">MSSSDSERIRQTTASLSPEQALDALGLSGYLTPTEHLTSLKLFSNHLRLDIQSDAGINYRLMRASKALGVVFIKINARCAALDAGFDAYFYRGIRPSPDELDSLLARFLPEDTLDTLVRNQDVAELTRLLSSGLDPNAPLGDEPLIYACVHYRSLSMFTLLLEQGANVEELDSSGQDLMTHLFADNDKRLAPFIEALLQQGWPAHYRLPDGGSILWHAFALDYELAARLHRQGFPFLRPHGIYSAGSTEQQIKTAIRHQDQPVLQRLLSGLNLNYDQLMVLAGLCTQVDNLLGFKLLESLGLKLEDNSDDMVELLQGAAASGAFRLVAYLLLKAEALTLDIDDCVADLVEYLVADDRAHRLIAILANRIRLFDHNRAIGTAIHHKALKNIEILLKANKPTRYRSPLLHDYLEDLSPESARMLLAAGENPAETNVDGETVFEALLRQRPNEAALHQVFHTALFDLPVSEYIWLLIAYRDTQGFEQAWLRLRNKQPENHQGDTLLLHACRHGASDIVAFLLAREQALDHKDHDGNTALAIAVAKGHLGIARLLLDVGAEANDTLKIPSRSTRASHRSLEVLLGTLSRLRQEAEALREPLLPNGRAPLLCYAAYRGDLGMAQLLLERGATLSASDSEGCSALYFAVANGHWQLTEYLLAQGADAQEWFKGESLLHIACYRGHGTLLPCLLRSGLSLEDGNDADGDTPLHLAARMGAMHDEDLCSQLIAAGCALDSQNQRGQTPLMSAILMLSHKSAAVLLEAGASAGVLDKKGKSAFDYFRALGIPAPGLDLGALKPGGFWYRLHKLTLGLGRVTVWYLLPSALALGLVWYLAPAWLAALGMGISIWWLLALLIGVKQRRDTQEPLPQLLTPLGNFSRAEDEMRYMASWDDNDMDIPLTQPRLRA</sequence>
<keyword evidence="1" id="KW-0677">Repeat</keyword>
<dbReference type="AlphaFoldDB" id="A1S3D9"/>
<dbReference type="SMART" id="SM00248">
    <property type="entry name" value="ANK"/>
    <property type="match status" value="9"/>
</dbReference>
<dbReference type="STRING" id="326297.Sama_0687"/>
<feature type="repeat" description="ANK" evidence="3">
    <location>
        <begin position="736"/>
        <end position="768"/>
    </location>
</feature>
<protein>
    <recommendedName>
        <fullName evidence="7">Ankyrin</fullName>
    </recommendedName>
</protein>
<dbReference type="KEGG" id="saz:Sama_0687"/>
<organism evidence="5 6">
    <name type="scientific">Shewanella amazonensis (strain ATCC BAA-1098 / SB2B)</name>
    <dbReference type="NCBI Taxonomy" id="326297"/>
    <lineage>
        <taxon>Bacteria</taxon>
        <taxon>Pseudomonadati</taxon>
        <taxon>Pseudomonadota</taxon>
        <taxon>Gammaproteobacteria</taxon>
        <taxon>Alteromonadales</taxon>
        <taxon>Shewanellaceae</taxon>
        <taxon>Shewanella</taxon>
    </lineage>
</organism>
<keyword evidence="4" id="KW-0812">Transmembrane</keyword>